<reference evidence="1" key="1">
    <citation type="journal article" date="2015" name="Nature">
        <title>Complex archaea that bridge the gap between prokaryotes and eukaryotes.</title>
        <authorList>
            <person name="Spang A."/>
            <person name="Saw J.H."/>
            <person name="Jorgensen S.L."/>
            <person name="Zaremba-Niedzwiedzka K."/>
            <person name="Martijn J."/>
            <person name="Lind A.E."/>
            <person name="van Eijk R."/>
            <person name="Schleper C."/>
            <person name="Guy L."/>
            <person name="Ettema T.J."/>
        </authorList>
    </citation>
    <scope>NUCLEOTIDE SEQUENCE</scope>
</reference>
<name>A0A0F9PMG6_9ZZZZ</name>
<proteinExistence type="predicted"/>
<organism evidence="1">
    <name type="scientific">marine sediment metagenome</name>
    <dbReference type="NCBI Taxonomy" id="412755"/>
    <lineage>
        <taxon>unclassified sequences</taxon>
        <taxon>metagenomes</taxon>
        <taxon>ecological metagenomes</taxon>
    </lineage>
</organism>
<evidence type="ECO:0008006" key="2">
    <source>
        <dbReference type="Google" id="ProtNLM"/>
    </source>
</evidence>
<protein>
    <recommendedName>
        <fullName evidence="2">DUF2341 domain-containing protein</fullName>
    </recommendedName>
</protein>
<comment type="caution">
    <text evidence="1">The sequence shown here is derived from an EMBL/GenBank/DDBJ whole genome shotgun (WGS) entry which is preliminary data.</text>
</comment>
<sequence length="106" mass="11910">MISTANLKFIKIKLLLVLLVIAIVVFSGIFTIKADAAAWSYYTDWSRRVPVAVDNSGNATALSNYQVRIEVNHVSGMKADFSDIRFTDEDGDTRLDYWLETKTDST</sequence>
<dbReference type="EMBL" id="LAZR01002214">
    <property type="protein sequence ID" value="KKN32985.1"/>
    <property type="molecule type" value="Genomic_DNA"/>
</dbReference>
<dbReference type="AlphaFoldDB" id="A0A0F9PMG6"/>
<accession>A0A0F9PMG6</accession>
<gene>
    <name evidence="1" type="ORF">LCGC14_0808280</name>
</gene>
<feature type="non-terminal residue" evidence="1">
    <location>
        <position position="106"/>
    </location>
</feature>
<evidence type="ECO:0000313" key="1">
    <source>
        <dbReference type="EMBL" id="KKN32985.1"/>
    </source>
</evidence>